<gene>
    <name evidence="1" type="ORF">TELCIR_18187</name>
</gene>
<evidence type="ECO:0000313" key="1">
    <source>
        <dbReference type="EMBL" id="PIO60319.1"/>
    </source>
</evidence>
<evidence type="ECO:0000313" key="2">
    <source>
        <dbReference type="Proteomes" id="UP000230423"/>
    </source>
</evidence>
<proteinExistence type="predicted"/>
<reference evidence="1 2" key="1">
    <citation type="submission" date="2015-09" db="EMBL/GenBank/DDBJ databases">
        <title>Draft genome of the parasitic nematode Teladorsagia circumcincta isolate WARC Sus (inbred).</title>
        <authorList>
            <person name="Mitreva M."/>
        </authorList>
    </citation>
    <scope>NUCLEOTIDE SEQUENCE [LARGE SCALE GENOMIC DNA]</scope>
    <source>
        <strain evidence="1 2">S</strain>
    </source>
</reference>
<dbReference type="AlphaFoldDB" id="A0A2G9TQP4"/>
<name>A0A2G9TQP4_TELCI</name>
<organism evidence="1 2">
    <name type="scientific">Teladorsagia circumcincta</name>
    <name type="common">Brown stomach worm</name>
    <name type="synonym">Ostertagia circumcincta</name>
    <dbReference type="NCBI Taxonomy" id="45464"/>
    <lineage>
        <taxon>Eukaryota</taxon>
        <taxon>Metazoa</taxon>
        <taxon>Ecdysozoa</taxon>
        <taxon>Nematoda</taxon>
        <taxon>Chromadorea</taxon>
        <taxon>Rhabditida</taxon>
        <taxon>Rhabditina</taxon>
        <taxon>Rhabditomorpha</taxon>
        <taxon>Strongyloidea</taxon>
        <taxon>Trichostrongylidae</taxon>
        <taxon>Teladorsagia</taxon>
    </lineage>
</organism>
<sequence>MAWNPRREKIPKVVKKGPRDLIRKLIVKEPCMRVTQTSTPVWLRPGRHARGLAWLHCGGRFAFLKCIVNLVEPL</sequence>
<protein>
    <submittedName>
        <fullName evidence="1">Uncharacterized protein</fullName>
    </submittedName>
</protein>
<accession>A0A2G9TQP4</accession>
<dbReference type="Proteomes" id="UP000230423">
    <property type="component" value="Unassembled WGS sequence"/>
</dbReference>
<dbReference type="EMBL" id="KZ355713">
    <property type="protein sequence ID" value="PIO60319.1"/>
    <property type="molecule type" value="Genomic_DNA"/>
</dbReference>
<keyword evidence="2" id="KW-1185">Reference proteome</keyword>